<protein>
    <submittedName>
        <fullName evidence="2">DUF4340 domain-containing protein</fullName>
    </submittedName>
</protein>
<reference evidence="2" key="1">
    <citation type="submission" date="2023-01" db="EMBL/GenBank/DDBJ databases">
        <title>The genome sequence of Kordiimonadaceae bacterium 6D33.</title>
        <authorList>
            <person name="Liu Y."/>
        </authorList>
    </citation>
    <scope>NUCLEOTIDE SEQUENCE</scope>
    <source>
        <strain evidence="2">6D33</strain>
    </source>
</reference>
<dbReference type="Pfam" id="PF14238">
    <property type="entry name" value="DUF4340"/>
    <property type="match status" value="1"/>
</dbReference>
<feature type="domain" description="DUF4340" evidence="1">
    <location>
        <begin position="74"/>
        <end position="246"/>
    </location>
</feature>
<keyword evidence="3" id="KW-1185">Reference proteome</keyword>
<dbReference type="RefSeq" id="WP_289504606.1">
    <property type="nucleotide sequence ID" value="NZ_CP116805.1"/>
</dbReference>
<gene>
    <name evidence="2" type="ORF">PH603_03775</name>
</gene>
<proteinExistence type="predicted"/>
<evidence type="ECO:0000313" key="2">
    <source>
        <dbReference type="EMBL" id="WCL54876.1"/>
    </source>
</evidence>
<sequence length="351" mass="38144">MTERTTNILGWLTLVAVLAAIWVLFGEDPTREHGARGEPTFPGLETSINEAVKAKVWTKDGKGHVTLMKGDAGWTLEERGGYPADEAKVLTFLRGLVTSTRREPKTGSESGLVEVGLGPDAPAIEVMGANDKMLAAFKQGKRRAHPDGKSLTYVIRPDEERSWLVTDMAEVSADPAFWIEPQVFDIKESRVAEVTLSGVTLSRGLDATDFSVLTAREDEKPAGAWKLREPAHILTALTATDVRSFEGLEVAPEQTVSLKTYDGLTIMLELYALDDATWARPVAFFDATARDQGEPGILPDAPEDGAAEAEAIKAKVNGWLYKLAETDAKVLLKDRSGFVTQTEVTSSLDQS</sequence>
<accession>A0AAE9XU05</accession>
<evidence type="ECO:0000259" key="1">
    <source>
        <dbReference type="Pfam" id="PF14238"/>
    </source>
</evidence>
<dbReference type="EMBL" id="CP116805">
    <property type="protein sequence ID" value="WCL54876.1"/>
    <property type="molecule type" value="Genomic_DNA"/>
</dbReference>
<name>A0AAE9XU05_9PROT</name>
<dbReference type="KEGG" id="gso:PH603_03775"/>
<dbReference type="InterPro" id="IPR025641">
    <property type="entry name" value="DUF4340"/>
</dbReference>
<evidence type="ECO:0000313" key="3">
    <source>
        <dbReference type="Proteomes" id="UP001217500"/>
    </source>
</evidence>
<dbReference type="AlphaFoldDB" id="A0AAE9XU05"/>
<dbReference type="Proteomes" id="UP001217500">
    <property type="component" value="Chromosome"/>
</dbReference>
<organism evidence="2 3">
    <name type="scientific">Gimibacter soli</name>
    <dbReference type="NCBI Taxonomy" id="3024400"/>
    <lineage>
        <taxon>Bacteria</taxon>
        <taxon>Pseudomonadati</taxon>
        <taxon>Pseudomonadota</taxon>
        <taxon>Alphaproteobacteria</taxon>
        <taxon>Kordiimonadales</taxon>
        <taxon>Temperatibacteraceae</taxon>
        <taxon>Gimibacter</taxon>
    </lineage>
</organism>